<dbReference type="EMBL" id="MHIE01000005">
    <property type="protein sequence ID" value="OGY46324.1"/>
    <property type="molecule type" value="Genomic_DNA"/>
</dbReference>
<feature type="transmembrane region" description="Helical" evidence="1">
    <location>
        <begin position="175"/>
        <end position="201"/>
    </location>
</feature>
<sequence>MPTYRQILFKALNIALTHRSLWFFGFFTALFGAGGEIELLLQSSSLGENQGVIVSFFAGFFEGGFFNAATLSGLFNLMLSQPFSFLIFLFLLTLVLAAMVLVVWLLIVSQVALVNGALLVLKNQSVSWSESFKVGMANFWPIFFINTLLKVISWGLLAVLAALTVLNFSGLTPLFVFGFMLFVWLILFLSFITKYAILFIVTKKQQAGQAVKGALNLFSKNWLLSLEVAVTLFVIYWLVNSAFLVLFREVMAYVLFQRPGAIGGYIFFSFVIFAFLQMLLAVFHWISWVIVFQILNNKQLAFNSRLVDGFKKIFG</sequence>
<organism evidence="2 3">
    <name type="scientific">Candidatus Buchananbacteria bacterium RIFCSPHIGHO2_01_FULL_44_11</name>
    <dbReference type="NCBI Taxonomy" id="1797535"/>
    <lineage>
        <taxon>Bacteria</taxon>
        <taxon>Candidatus Buchananiibacteriota</taxon>
    </lineage>
</organism>
<feature type="transmembrane region" description="Helical" evidence="1">
    <location>
        <begin position="85"/>
        <end position="118"/>
    </location>
</feature>
<accession>A0A1G1Y2B8</accession>
<reference evidence="2 3" key="1">
    <citation type="journal article" date="2016" name="Nat. Commun.">
        <title>Thousands of microbial genomes shed light on interconnected biogeochemical processes in an aquifer system.</title>
        <authorList>
            <person name="Anantharaman K."/>
            <person name="Brown C.T."/>
            <person name="Hug L.A."/>
            <person name="Sharon I."/>
            <person name="Castelle C.J."/>
            <person name="Probst A.J."/>
            <person name="Thomas B.C."/>
            <person name="Singh A."/>
            <person name="Wilkins M.J."/>
            <person name="Karaoz U."/>
            <person name="Brodie E.L."/>
            <person name="Williams K.H."/>
            <person name="Hubbard S.S."/>
            <person name="Banfield J.F."/>
        </authorList>
    </citation>
    <scope>NUCLEOTIDE SEQUENCE [LARGE SCALE GENOMIC DNA]</scope>
</reference>
<evidence type="ECO:0000313" key="3">
    <source>
        <dbReference type="Proteomes" id="UP000178240"/>
    </source>
</evidence>
<gene>
    <name evidence="2" type="ORF">A2744_01760</name>
</gene>
<evidence type="ECO:0000313" key="2">
    <source>
        <dbReference type="EMBL" id="OGY46324.1"/>
    </source>
</evidence>
<keyword evidence="1" id="KW-0472">Membrane</keyword>
<feature type="transmembrane region" description="Helical" evidence="1">
    <location>
        <begin position="20"/>
        <end position="41"/>
    </location>
</feature>
<evidence type="ECO:0000256" key="1">
    <source>
        <dbReference type="SAM" id="Phobius"/>
    </source>
</evidence>
<proteinExistence type="predicted"/>
<evidence type="ECO:0008006" key="4">
    <source>
        <dbReference type="Google" id="ProtNLM"/>
    </source>
</evidence>
<feature type="transmembrane region" description="Helical" evidence="1">
    <location>
        <begin position="139"/>
        <end position="163"/>
    </location>
</feature>
<keyword evidence="1" id="KW-1133">Transmembrane helix</keyword>
<comment type="caution">
    <text evidence="2">The sequence shown here is derived from an EMBL/GenBank/DDBJ whole genome shotgun (WGS) entry which is preliminary data.</text>
</comment>
<keyword evidence="1" id="KW-0812">Transmembrane</keyword>
<name>A0A1G1Y2B8_9BACT</name>
<dbReference type="Proteomes" id="UP000178240">
    <property type="component" value="Unassembled WGS sequence"/>
</dbReference>
<feature type="transmembrane region" description="Helical" evidence="1">
    <location>
        <begin position="222"/>
        <end position="246"/>
    </location>
</feature>
<feature type="transmembrane region" description="Helical" evidence="1">
    <location>
        <begin position="53"/>
        <end position="79"/>
    </location>
</feature>
<feature type="transmembrane region" description="Helical" evidence="1">
    <location>
        <begin position="266"/>
        <end position="295"/>
    </location>
</feature>
<protein>
    <recommendedName>
        <fullName evidence="4">Glycerophosphoryl diester phosphodiesterase membrane domain-containing protein</fullName>
    </recommendedName>
</protein>
<dbReference type="AlphaFoldDB" id="A0A1G1Y2B8"/>